<evidence type="ECO:0000313" key="12">
    <source>
        <dbReference type="EMBL" id="PHH75499.1"/>
    </source>
</evidence>
<keyword evidence="8 11" id="KW-1133">Transmembrane helix</keyword>
<keyword evidence="7" id="KW-0653">Protein transport</keyword>
<dbReference type="Proteomes" id="UP000226431">
    <property type="component" value="Unassembled WGS sequence"/>
</dbReference>
<gene>
    <name evidence="12" type="ORF">CDD80_2333</name>
</gene>
<dbReference type="AlphaFoldDB" id="A0A2C5XKH8"/>
<keyword evidence="3" id="KW-0813">Transport</keyword>
<feature type="region of interest" description="Disordered" evidence="10">
    <location>
        <begin position="116"/>
        <end position="212"/>
    </location>
</feature>
<keyword evidence="13" id="KW-1185">Reference proteome</keyword>
<evidence type="ECO:0000256" key="11">
    <source>
        <dbReference type="SAM" id="Phobius"/>
    </source>
</evidence>
<comment type="caution">
    <text evidence="12">The sequence shown here is derived from an EMBL/GenBank/DDBJ whole genome shotgun (WGS) entry which is preliminary data.</text>
</comment>
<feature type="transmembrane region" description="Helical" evidence="11">
    <location>
        <begin position="312"/>
        <end position="335"/>
    </location>
</feature>
<evidence type="ECO:0000256" key="4">
    <source>
        <dbReference type="ARBA" id="ARBA00022692"/>
    </source>
</evidence>
<evidence type="ECO:0000256" key="3">
    <source>
        <dbReference type="ARBA" id="ARBA00022448"/>
    </source>
</evidence>
<evidence type="ECO:0000256" key="6">
    <source>
        <dbReference type="ARBA" id="ARBA00022892"/>
    </source>
</evidence>
<comment type="subcellular location">
    <subcellularLocation>
        <location evidence="1">Endoplasmic reticulum membrane</location>
        <topology evidence="1">Single-pass type IV membrane protein</topology>
    </subcellularLocation>
</comment>
<dbReference type="PANTHER" id="PTHR13050:SF7">
    <property type="entry name" value="VESICLE TRANSPORT PROTEIN USE1"/>
    <property type="match status" value="1"/>
</dbReference>
<evidence type="ECO:0000313" key="13">
    <source>
        <dbReference type="Proteomes" id="UP000226431"/>
    </source>
</evidence>
<evidence type="ECO:0000256" key="10">
    <source>
        <dbReference type="SAM" id="MobiDB-lite"/>
    </source>
</evidence>
<dbReference type="GO" id="GO:0015031">
    <property type="term" value="P:protein transport"/>
    <property type="evidence" value="ECO:0007669"/>
    <property type="project" value="UniProtKB-KW"/>
</dbReference>
<evidence type="ECO:0000256" key="7">
    <source>
        <dbReference type="ARBA" id="ARBA00022927"/>
    </source>
</evidence>
<dbReference type="InterPro" id="IPR019150">
    <property type="entry name" value="Vesicle_transport_protein_Use1"/>
</dbReference>
<evidence type="ECO:0000256" key="5">
    <source>
        <dbReference type="ARBA" id="ARBA00022824"/>
    </source>
</evidence>
<evidence type="ECO:0000256" key="1">
    <source>
        <dbReference type="ARBA" id="ARBA00004163"/>
    </source>
</evidence>
<sequence>MVRLVQSLLADGIETPQDASLLELSQLLARLEQNILRPSPEREQLLRKSRYERTRVEANVEYARSLLATLEQDVAAIKASARRLEFQEALHAAGEVVDSLVDRLADLRHLALDEVDEDSSCEEHQMADVVPTPSTSAADTRGSSSLDDDGSRAEPELSVDPAPPSVEPLDEYDDNVSPSSQKRPQLEPPTQTTASLRARPSARTSSGTAESHTTARAALFAGRSKSDAPTTSTATAEAMLDRQRAEQDALSESILRMAGALKASSQRFSSTLEADKEVLGRAGEGIDRTEKGMDAARGRMGTLRRMTEGKGWWGRMLLFAWVYGLMVVLLLMVFAMPKLRF</sequence>
<comment type="similarity">
    <text evidence="2">Belongs to the USE1 family.</text>
</comment>
<evidence type="ECO:0000256" key="8">
    <source>
        <dbReference type="ARBA" id="ARBA00022989"/>
    </source>
</evidence>
<keyword evidence="5" id="KW-0256">Endoplasmic reticulum</keyword>
<keyword evidence="9 11" id="KW-0472">Membrane</keyword>
<proteinExistence type="inferred from homology"/>
<evidence type="ECO:0000256" key="2">
    <source>
        <dbReference type="ARBA" id="ARBA00007891"/>
    </source>
</evidence>
<keyword evidence="6" id="KW-0931">ER-Golgi transport</keyword>
<feature type="compositionally biased region" description="Polar residues" evidence="10">
    <location>
        <begin position="202"/>
        <end position="212"/>
    </location>
</feature>
<evidence type="ECO:0000256" key="9">
    <source>
        <dbReference type="ARBA" id="ARBA00023136"/>
    </source>
</evidence>
<dbReference type="GO" id="GO:0031201">
    <property type="term" value="C:SNARE complex"/>
    <property type="evidence" value="ECO:0007669"/>
    <property type="project" value="TreeGrafter"/>
</dbReference>
<dbReference type="GO" id="GO:0006890">
    <property type="term" value="P:retrograde vesicle-mediated transport, Golgi to endoplasmic reticulum"/>
    <property type="evidence" value="ECO:0007669"/>
    <property type="project" value="TreeGrafter"/>
</dbReference>
<dbReference type="STRING" id="2004952.A0A2C5XKH8"/>
<dbReference type="PANTHER" id="PTHR13050">
    <property type="entry name" value="USE1-LIKE PROTEIN"/>
    <property type="match status" value="1"/>
</dbReference>
<dbReference type="GO" id="GO:0005789">
    <property type="term" value="C:endoplasmic reticulum membrane"/>
    <property type="evidence" value="ECO:0007669"/>
    <property type="project" value="UniProtKB-SubCell"/>
</dbReference>
<dbReference type="EMBL" id="NJES01000213">
    <property type="protein sequence ID" value="PHH75499.1"/>
    <property type="molecule type" value="Genomic_DNA"/>
</dbReference>
<protein>
    <recommendedName>
        <fullName evidence="14">Synaptobrevin</fullName>
    </recommendedName>
</protein>
<evidence type="ECO:0008006" key="14">
    <source>
        <dbReference type="Google" id="ProtNLM"/>
    </source>
</evidence>
<organism evidence="12 13">
    <name type="scientific">Ophiocordyceps camponoti-rufipedis</name>
    <dbReference type="NCBI Taxonomy" id="2004952"/>
    <lineage>
        <taxon>Eukaryota</taxon>
        <taxon>Fungi</taxon>
        <taxon>Dikarya</taxon>
        <taxon>Ascomycota</taxon>
        <taxon>Pezizomycotina</taxon>
        <taxon>Sordariomycetes</taxon>
        <taxon>Hypocreomycetidae</taxon>
        <taxon>Hypocreales</taxon>
        <taxon>Ophiocordycipitaceae</taxon>
        <taxon>Ophiocordyceps</taxon>
    </lineage>
</organism>
<dbReference type="GO" id="GO:0005484">
    <property type="term" value="F:SNAP receptor activity"/>
    <property type="evidence" value="ECO:0007669"/>
    <property type="project" value="TreeGrafter"/>
</dbReference>
<feature type="compositionally biased region" description="Polar residues" evidence="10">
    <location>
        <begin position="176"/>
        <end position="195"/>
    </location>
</feature>
<accession>A0A2C5XKH8</accession>
<dbReference type="OrthoDB" id="3231855at2759"/>
<keyword evidence="4 11" id="KW-0812">Transmembrane</keyword>
<name>A0A2C5XKH8_9HYPO</name>
<reference evidence="12 13" key="1">
    <citation type="submission" date="2017-06" db="EMBL/GenBank/DDBJ databases">
        <title>Ant-infecting Ophiocordyceps genomes reveal a high diversity of potential behavioral manipulation genes and a possible major role for enterotoxins.</title>
        <authorList>
            <person name="De Bekker C."/>
            <person name="Evans H.C."/>
            <person name="Brachmann A."/>
            <person name="Hughes D.P."/>
        </authorList>
    </citation>
    <scope>NUCLEOTIDE SEQUENCE [LARGE SCALE GENOMIC DNA]</scope>
    <source>
        <strain evidence="12 13">Map16</strain>
    </source>
</reference>